<keyword evidence="3" id="KW-1185">Reference proteome</keyword>
<dbReference type="GO" id="GO:0004134">
    <property type="term" value="F:4-alpha-glucanotransferase activity"/>
    <property type="evidence" value="ECO:0007669"/>
    <property type="project" value="InterPro"/>
</dbReference>
<dbReference type="GO" id="GO:0005980">
    <property type="term" value="P:glycogen catabolic process"/>
    <property type="evidence" value="ECO:0007669"/>
    <property type="project" value="InterPro"/>
</dbReference>
<accession>A0A1Q3EBQ1</accession>
<dbReference type="Pfam" id="PF14701">
    <property type="entry name" value="hDGE_amylase"/>
    <property type="match status" value="1"/>
</dbReference>
<reference evidence="2 3" key="1">
    <citation type="submission" date="2016-08" db="EMBL/GenBank/DDBJ databases">
        <authorList>
            <consortium name="Lentinula edodes genome sequencing consortium"/>
            <person name="Sakamoto Y."/>
            <person name="Nakade K."/>
            <person name="Sato S."/>
            <person name="Yoshida Y."/>
            <person name="Miyazaki K."/>
            <person name="Natsume S."/>
            <person name="Konno N."/>
        </authorList>
    </citation>
    <scope>NUCLEOTIDE SEQUENCE [LARGE SCALE GENOMIC DNA]</scope>
    <source>
        <strain evidence="2 3">NBRC 111202</strain>
    </source>
</reference>
<sequence>MAVLVKIVRTFDFLRLMFYGLLSLTDVVLNHTANDSPWLADHPESDLYVCAELFTGSEEMDLLFVKRLGINSLIRGSYTGWDAKEYSRLLYRHGVGKPVGSMDEACLTSTEKIPSSTGKVTFSYSAIGSVKGFDDLYPKLLNLVGEKRKYEVTGLQEESGRARVKRLLNSLHLEMVVGGIGKDMSTKRTIISFYLASNLVHKKAINSSYTQGLLKTPKTADTSLL</sequence>
<dbReference type="PANTHER" id="PTHR10569">
    <property type="entry name" value="GLYCOGEN DEBRANCHING ENZYME"/>
    <property type="match status" value="1"/>
</dbReference>
<dbReference type="InterPro" id="IPR017853">
    <property type="entry name" value="GH"/>
</dbReference>
<protein>
    <submittedName>
        <fullName evidence="2">Glycoside hydrolase family 13 protein</fullName>
    </submittedName>
</protein>
<dbReference type="AlphaFoldDB" id="A0A1Q3EBQ1"/>
<dbReference type="InterPro" id="IPR032792">
    <property type="entry name" value="AGL_glucanoTrfase"/>
</dbReference>
<organism evidence="2 3">
    <name type="scientific">Lentinula edodes</name>
    <name type="common">Shiitake mushroom</name>
    <name type="synonym">Lentinus edodes</name>
    <dbReference type="NCBI Taxonomy" id="5353"/>
    <lineage>
        <taxon>Eukaryota</taxon>
        <taxon>Fungi</taxon>
        <taxon>Dikarya</taxon>
        <taxon>Basidiomycota</taxon>
        <taxon>Agaricomycotina</taxon>
        <taxon>Agaricomycetes</taxon>
        <taxon>Agaricomycetidae</taxon>
        <taxon>Agaricales</taxon>
        <taxon>Marasmiineae</taxon>
        <taxon>Omphalotaceae</taxon>
        <taxon>Lentinula</taxon>
    </lineage>
</organism>
<evidence type="ECO:0000313" key="3">
    <source>
        <dbReference type="Proteomes" id="UP000188533"/>
    </source>
</evidence>
<dbReference type="InterPro" id="IPR010401">
    <property type="entry name" value="AGL/Gdb1"/>
</dbReference>
<name>A0A1Q3EBQ1_LENED</name>
<feature type="domain" description="Glycogen debranching enzyme glucanotransferase" evidence="1">
    <location>
        <begin position="19"/>
        <end position="45"/>
    </location>
</feature>
<evidence type="ECO:0000259" key="1">
    <source>
        <dbReference type="Pfam" id="PF14701"/>
    </source>
</evidence>
<evidence type="ECO:0000313" key="2">
    <source>
        <dbReference type="EMBL" id="GAW04646.1"/>
    </source>
</evidence>
<proteinExistence type="predicted"/>
<dbReference type="SUPFAM" id="SSF51445">
    <property type="entry name" value="(Trans)glycosidases"/>
    <property type="match status" value="1"/>
</dbReference>
<dbReference type="PANTHER" id="PTHR10569:SF2">
    <property type="entry name" value="GLYCOGEN DEBRANCHING ENZYME"/>
    <property type="match status" value="1"/>
</dbReference>
<dbReference type="STRING" id="5353.A0A1Q3EBQ1"/>
<reference evidence="2 3" key="2">
    <citation type="submission" date="2017-02" db="EMBL/GenBank/DDBJ databases">
        <title>A genome survey and senescence transcriptome analysis in Lentinula edodes.</title>
        <authorList>
            <person name="Sakamoto Y."/>
            <person name="Nakade K."/>
            <person name="Sato S."/>
            <person name="Yoshida Y."/>
            <person name="Miyazaki K."/>
            <person name="Natsume S."/>
            <person name="Konno N."/>
        </authorList>
    </citation>
    <scope>NUCLEOTIDE SEQUENCE [LARGE SCALE GENOMIC DNA]</scope>
    <source>
        <strain evidence="2 3">NBRC 111202</strain>
    </source>
</reference>
<dbReference type="GO" id="GO:0004135">
    <property type="term" value="F:amylo-alpha-1,6-glucosidase activity"/>
    <property type="evidence" value="ECO:0007669"/>
    <property type="project" value="InterPro"/>
</dbReference>
<comment type="caution">
    <text evidence="2">The sequence shown here is derived from an EMBL/GenBank/DDBJ whole genome shotgun (WGS) entry which is preliminary data.</text>
</comment>
<dbReference type="EMBL" id="BDGU01000203">
    <property type="protein sequence ID" value="GAW04646.1"/>
    <property type="molecule type" value="Genomic_DNA"/>
</dbReference>
<dbReference type="Proteomes" id="UP000188533">
    <property type="component" value="Unassembled WGS sequence"/>
</dbReference>
<keyword evidence="2" id="KW-0378">Hydrolase</keyword>
<gene>
    <name evidence="2" type="ORF">LENED_006451</name>
</gene>